<reference evidence="4 5" key="1">
    <citation type="submission" date="2024-04" db="EMBL/GenBank/DDBJ databases">
        <authorList>
            <consortium name="Genoscope - CEA"/>
            <person name="William W."/>
        </authorList>
    </citation>
    <scope>NUCLEOTIDE SEQUENCE [LARGE SCALE GENOMIC DNA]</scope>
</reference>
<dbReference type="PANTHER" id="PTHR14963">
    <property type="entry name" value="RHO GTPASE ACTIVATING PROTEIN 18,19-RELATED"/>
    <property type="match status" value="1"/>
</dbReference>
<dbReference type="Pfam" id="PF25442">
    <property type="entry name" value="Ubiquitin_RHG40_C"/>
    <property type="match status" value="1"/>
</dbReference>
<evidence type="ECO:0000256" key="1">
    <source>
        <dbReference type="ARBA" id="ARBA00022468"/>
    </source>
</evidence>
<dbReference type="PROSITE" id="PS50238">
    <property type="entry name" value="RHOGAP"/>
    <property type="match status" value="1"/>
</dbReference>
<name>A0AAV2I2M2_LYMST</name>
<accession>A0AAV2I2M2</accession>
<dbReference type="InterPro" id="IPR008936">
    <property type="entry name" value="Rho_GTPase_activation_prot"/>
</dbReference>
<dbReference type="InterPro" id="IPR000198">
    <property type="entry name" value="RhoGAP_dom"/>
</dbReference>
<dbReference type="EMBL" id="CAXITT010000399">
    <property type="protein sequence ID" value="CAL1540766.1"/>
    <property type="molecule type" value="Genomic_DNA"/>
</dbReference>
<gene>
    <name evidence="4" type="ORF">GSLYS_00014415001</name>
</gene>
<proteinExistence type="predicted"/>
<dbReference type="Pfam" id="PF00620">
    <property type="entry name" value="RhoGAP"/>
    <property type="match status" value="1"/>
</dbReference>
<evidence type="ECO:0000259" key="3">
    <source>
        <dbReference type="PROSITE" id="PS50238"/>
    </source>
</evidence>
<sequence length="557" mass="62321">MSLLARLQVARTPLRLLVGNTKRLNIHSSVCDAINSAEPLLWKGHLRNEKARNVFRDIEMATVSQVKSAWTHIQAITFPSTFNTEPKQDGNTEVLKAGPPGHWIPNIYQKERLLDGLFAFGSHNISARFKQCLRPWSPSCAGFQLVPARHYCIPTNFRPFPLPSDPLGNTFAMDLGPDDQLKLQKIAYQELKTHLKKHKVSYKKRSKVDEQGNSISILGTSLDFEAAKDLKDNRITRDLQVPNLLYLMLDYIKEKGMTKKKVFAVTGHGERIKALMVKMRQEKDRPDFTIPPGTSAHDVATIALGYLTNLPVPLMASEKIDVYPNLQNLNFIPHQVRALNLFILSMSQPHRDTLHMLLTTLYELIRNQPTTQLDIETVATIFGVNIFRLSQKASQVDVALRNVDWVYLTKAMINNHKTIFHVEPDLMLQLRSDAKEKGGFLSGLRKKKDKAAGGPPPPVPNTMNLKVSAPSLPRTALTLAFTPQTKAEDVVHTYLGICKRDGEIPDPKWRLCLFEVGGNIGERCLGDNVLVSNVCQANPAAAFVVKEKVGLKPPSSS</sequence>
<dbReference type="GO" id="GO:0051056">
    <property type="term" value="P:regulation of small GTPase mediated signal transduction"/>
    <property type="evidence" value="ECO:0007669"/>
    <property type="project" value="TreeGrafter"/>
</dbReference>
<feature type="domain" description="Rho-GAP" evidence="3">
    <location>
        <begin position="228"/>
        <end position="420"/>
    </location>
</feature>
<keyword evidence="5" id="KW-1185">Reference proteome</keyword>
<dbReference type="GO" id="GO:0007165">
    <property type="term" value="P:signal transduction"/>
    <property type="evidence" value="ECO:0007669"/>
    <property type="project" value="InterPro"/>
</dbReference>
<dbReference type="AlphaFoldDB" id="A0AAV2I2M2"/>
<evidence type="ECO:0000313" key="4">
    <source>
        <dbReference type="EMBL" id="CAL1540766.1"/>
    </source>
</evidence>
<dbReference type="SMART" id="SM00324">
    <property type="entry name" value="RhoGAP"/>
    <property type="match status" value="1"/>
</dbReference>
<feature type="region of interest" description="Disordered" evidence="2">
    <location>
        <begin position="445"/>
        <end position="464"/>
    </location>
</feature>
<keyword evidence="1" id="KW-0343">GTPase activation</keyword>
<protein>
    <recommendedName>
        <fullName evidence="3">Rho-GAP domain-containing protein</fullName>
    </recommendedName>
</protein>
<dbReference type="GO" id="GO:0030833">
    <property type="term" value="P:regulation of actin filament polymerization"/>
    <property type="evidence" value="ECO:0007669"/>
    <property type="project" value="TreeGrafter"/>
</dbReference>
<dbReference type="Gene3D" id="1.10.555.10">
    <property type="entry name" value="Rho GTPase activation protein"/>
    <property type="match status" value="1"/>
</dbReference>
<dbReference type="Proteomes" id="UP001497497">
    <property type="component" value="Unassembled WGS sequence"/>
</dbReference>
<dbReference type="SUPFAM" id="SSF48350">
    <property type="entry name" value="GTPase activation domain, GAP"/>
    <property type="match status" value="1"/>
</dbReference>
<dbReference type="PANTHER" id="PTHR14963:SF1">
    <property type="entry name" value="RHO GTPASE-ACTIVATING PROTEIN CONUNDRUM"/>
    <property type="match status" value="1"/>
</dbReference>
<evidence type="ECO:0000256" key="2">
    <source>
        <dbReference type="SAM" id="MobiDB-lite"/>
    </source>
</evidence>
<dbReference type="InterPro" id="IPR057323">
    <property type="entry name" value="RHG40/28/18_ubiquitin"/>
</dbReference>
<dbReference type="GO" id="GO:0005096">
    <property type="term" value="F:GTPase activator activity"/>
    <property type="evidence" value="ECO:0007669"/>
    <property type="project" value="UniProtKB-KW"/>
</dbReference>
<organism evidence="4 5">
    <name type="scientific">Lymnaea stagnalis</name>
    <name type="common">Great pond snail</name>
    <name type="synonym">Helix stagnalis</name>
    <dbReference type="NCBI Taxonomy" id="6523"/>
    <lineage>
        <taxon>Eukaryota</taxon>
        <taxon>Metazoa</taxon>
        <taxon>Spiralia</taxon>
        <taxon>Lophotrochozoa</taxon>
        <taxon>Mollusca</taxon>
        <taxon>Gastropoda</taxon>
        <taxon>Heterobranchia</taxon>
        <taxon>Euthyneura</taxon>
        <taxon>Panpulmonata</taxon>
        <taxon>Hygrophila</taxon>
        <taxon>Lymnaeoidea</taxon>
        <taxon>Lymnaeidae</taxon>
        <taxon>Lymnaea</taxon>
    </lineage>
</organism>
<comment type="caution">
    <text evidence="4">The sequence shown here is derived from an EMBL/GenBank/DDBJ whole genome shotgun (WGS) entry which is preliminary data.</text>
</comment>
<dbReference type="GO" id="GO:0005737">
    <property type="term" value="C:cytoplasm"/>
    <property type="evidence" value="ECO:0007669"/>
    <property type="project" value="TreeGrafter"/>
</dbReference>
<evidence type="ECO:0000313" key="5">
    <source>
        <dbReference type="Proteomes" id="UP001497497"/>
    </source>
</evidence>